<keyword evidence="4" id="KW-1185">Reference proteome</keyword>
<dbReference type="HOGENOM" id="CLU_636954_0_0_1"/>
<proteinExistence type="predicted"/>
<feature type="region of interest" description="Disordered" evidence="1">
    <location>
        <begin position="65"/>
        <end position="94"/>
    </location>
</feature>
<accession>B8CA13</accession>
<feature type="region of interest" description="Disordered" evidence="1">
    <location>
        <begin position="1"/>
        <end position="32"/>
    </location>
</feature>
<organism evidence="3 4">
    <name type="scientific">Thalassiosira pseudonana</name>
    <name type="common">Marine diatom</name>
    <name type="synonym">Cyclotella nana</name>
    <dbReference type="NCBI Taxonomy" id="35128"/>
    <lineage>
        <taxon>Eukaryota</taxon>
        <taxon>Sar</taxon>
        <taxon>Stramenopiles</taxon>
        <taxon>Ochrophyta</taxon>
        <taxon>Bacillariophyta</taxon>
        <taxon>Coscinodiscophyceae</taxon>
        <taxon>Thalassiosirophycidae</taxon>
        <taxon>Thalassiosirales</taxon>
        <taxon>Thalassiosiraceae</taxon>
        <taxon>Thalassiosira</taxon>
    </lineage>
</organism>
<dbReference type="PaxDb" id="35128-Thaps8978"/>
<sequence>MKRRPVSGSISPDHRQRHSDVEQDGHLDHNDHHHAKRRDCLDAKVVVCCVVLVVVSTIGHIITGIIKPQPPPSTPMQRRHDDAPSTSTQSSSTTNKFISTFEESLHLPAPYSIPDIAAGLVPSEDGLFVPLILFNGKLQCRIHHRQKLIHMRSRAYIDMLQRGLKLNYHHSTSFHDEPMPILLMEGDDMGCNVALHTDAFPFPRLTWAIPNAHKHNSDEWCSAIGMPSYETWNSFHKEHKTHYSWEGTFANNERNFPWASKLNKAVWRGTTTHEQTQFRDSDFHDIPRAILVQKSIENPELIDAGFTEIIQKFEKQKEELTPQTIVTDRIPFDDQMRYKASSDNVTDVTAYAMNEMNNKQMKDMVASANSWCKRTLTEGVLITDAMFQLDEYEASLEIYADNHGSWLDEWRLAMKRFSRGNDDLVECSMIE</sequence>
<evidence type="ECO:0008006" key="5">
    <source>
        <dbReference type="Google" id="ProtNLM"/>
    </source>
</evidence>
<dbReference type="InParanoid" id="B8CA13"/>
<evidence type="ECO:0000256" key="1">
    <source>
        <dbReference type="SAM" id="MobiDB-lite"/>
    </source>
</evidence>
<keyword evidence="2" id="KW-0812">Transmembrane</keyword>
<gene>
    <name evidence="3" type="ORF">THAPSDRAFT_8978</name>
</gene>
<dbReference type="GeneID" id="7449377"/>
<dbReference type="EMBL" id="CM000647">
    <property type="protein sequence ID" value="EED89604.1"/>
    <property type="molecule type" value="Genomic_DNA"/>
</dbReference>
<feature type="compositionally biased region" description="Basic and acidic residues" evidence="1">
    <location>
        <begin position="12"/>
        <end position="31"/>
    </location>
</feature>
<evidence type="ECO:0000313" key="3">
    <source>
        <dbReference type="EMBL" id="EED89604.1"/>
    </source>
</evidence>
<dbReference type="eggNOG" id="KOG2458">
    <property type="taxonomic scope" value="Eukaryota"/>
</dbReference>
<name>B8CA13_THAPS</name>
<feature type="transmembrane region" description="Helical" evidence="2">
    <location>
        <begin position="45"/>
        <end position="66"/>
    </location>
</feature>
<keyword evidence="2" id="KW-1133">Transmembrane helix</keyword>
<evidence type="ECO:0000256" key="2">
    <source>
        <dbReference type="SAM" id="Phobius"/>
    </source>
</evidence>
<dbReference type="Proteomes" id="UP000001449">
    <property type="component" value="Chromosome 12"/>
</dbReference>
<protein>
    <recommendedName>
        <fullName evidence="5">Glycosyl transferase CAP10 domain-containing protein</fullName>
    </recommendedName>
</protein>
<dbReference type="KEGG" id="tps:THAPSDRAFT_8978"/>
<keyword evidence="2" id="KW-0472">Membrane</keyword>
<dbReference type="RefSeq" id="XP_002293143.1">
    <property type="nucleotide sequence ID" value="XM_002293107.1"/>
</dbReference>
<dbReference type="AlphaFoldDB" id="B8CA13"/>
<feature type="compositionally biased region" description="Low complexity" evidence="1">
    <location>
        <begin position="85"/>
        <end position="94"/>
    </location>
</feature>
<evidence type="ECO:0000313" key="4">
    <source>
        <dbReference type="Proteomes" id="UP000001449"/>
    </source>
</evidence>
<reference evidence="3 4" key="2">
    <citation type="journal article" date="2008" name="Nature">
        <title>The Phaeodactylum genome reveals the evolutionary history of diatom genomes.</title>
        <authorList>
            <person name="Bowler C."/>
            <person name="Allen A.E."/>
            <person name="Badger J.H."/>
            <person name="Grimwood J."/>
            <person name="Jabbari K."/>
            <person name="Kuo A."/>
            <person name="Maheswari U."/>
            <person name="Martens C."/>
            <person name="Maumus F."/>
            <person name="Otillar R.P."/>
            <person name="Rayko E."/>
            <person name="Salamov A."/>
            <person name="Vandepoele K."/>
            <person name="Beszteri B."/>
            <person name="Gruber A."/>
            <person name="Heijde M."/>
            <person name="Katinka M."/>
            <person name="Mock T."/>
            <person name="Valentin K."/>
            <person name="Verret F."/>
            <person name="Berges J.A."/>
            <person name="Brownlee C."/>
            <person name="Cadoret J.P."/>
            <person name="Chiovitti A."/>
            <person name="Choi C.J."/>
            <person name="Coesel S."/>
            <person name="De Martino A."/>
            <person name="Detter J.C."/>
            <person name="Durkin C."/>
            <person name="Falciatore A."/>
            <person name="Fournet J."/>
            <person name="Haruta M."/>
            <person name="Huysman M.J."/>
            <person name="Jenkins B.D."/>
            <person name="Jiroutova K."/>
            <person name="Jorgensen R.E."/>
            <person name="Joubert Y."/>
            <person name="Kaplan A."/>
            <person name="Kroger N."/>
            <person name="Kroth P.G."/>
            <person name="La Roche J."/>
            <person name="Lindquist E."/>
            <person name="Lommer M."/>
            <person name="Martin-Jezequel V."/>
            <person name="Lopez P.J."/>
            <person name="Lucas S."/>
            <person name="Mangogna M."/>
            <person name="McGinnis K."/>
            <person name="Medlin L.K."/>
            <person name="Montsant A."/>
            <person name="Oudot-Le Secq M.P."/>
            <person name="Napoli C."/>
            <person name="Obornik M."/>
            <person name="Parker M.S."/>
            <person name="Petit J.L."/>
            <person name="Porcel B.M."/>
            <person name="Poulsen N."/>
            <person name="Robison M."/>
            <person name="Rychlewski L."/>
            <person name="Rynearson T.A."/>
            <person name="Schmutz J."/>
            <person name="Shapiro H."/>
            <person name="Siaut M."/>
            <person name="Stanley M."/>
            <person name="Sussman M.R."/>
            <person name="Taylor A.R."/>
            <person name="Vardi A."/>
            <person name="von Dassow P."/>
            <person name="Vyverman W."/>
            <person name="Willis A."/>
            <person name="Wyrwicz L.S."/>
            <person name="Rokhsar D.S."/>
            <person name="Weissenbach J."/>
            <person name="Armbrust E.V."/>
            <person name="Green B.R."/>
            <person name="Van de Peer Y."/>
            <person name="Grigoriev I.V."/>
        </authorList>
    </citation>
    <scope>NUCLEOTIDE SEQUENCE [LARGE SCALE GENOMIC DNA]</scope>
    <source>
        <strain evidence="3 4">CCMP1335</strain>
    </source>
</reference>
<reference evidence="3 4" key="1">
    <citation type="journal article" date="2004" name="Science">
        <title>The genome of the diatom Thalassiosira pseudonana: ecology, evolution, and metabolism.</title>
        <authorList>
            <person name="Armbrust E.V."/>
            <person name="Berges J.A."/>
            <person name="Bowler C."/>
            <person name="Green B.R."/>
            <person name="Martinez D."/>
            <person name="Putnam N.H."/>
            <person name="Zhou S."/>
            <person name="Allen A.E."/>
            <person name="Apt K.E."/>
            <person name="Bechner M."/>
            <person name="Brzezinski M.A."/>
            <person name="Chaal B.K."/>
            <person name="Chiovitti A."/>
            <person name="Davis A.K."/>
            <person name="Demarest M.S."/>
            <person name="Detter J.C."/>
            <person name="Glavina T."/>
            <person name="Goodstein D."/>
            <person name="Hadi M.Z."/>
            <person name="Hellsten U."/>
            <person name="Hildebrand M."/>
            <person name="Jenkins B.D."/>
            <person name="Jurka J."/>
            <person name="Kapitonov V.V."/>
            <person name="Kroger N."/>
            <person name="Lau W.W."/>
            <person name="Lane T.W."/>
            <person name="Larimer F.W."/>
            <person name="Lippmeier J.C."/>
            <person name="Lucas S."/>
            <person name="Medina M."/>
            <person name="Montsant A."/>
            <person name="Obornik M."/>
            <person name="Parker M.S."/>
            <person name="Palenik B."/>
            <person name="Pazour G.J."/>
            <person name="Richardson P.M."/>
            <person name="Rynearson T.A."/>
            <person name="Saito M.A."/>
            <person name="Schwartz D.C."/>
            <person name="Thamatrakoln K."/>
            <person name="Valentin K."/>
            <person name="Vardi A."/>
            <person name="Wilkerson F.P."/>
            <person name="Rokhsar D.S."/>
        </authorList>
    </citation>
    <scope>NUCLEOTIDE SEQUENCE [LARGE SCALE GENOMIC DNA]</scope>
    <source>
        <strain evidence="3 4">CCMP1335</strain>
    </source>
</reference>